<keyword evidence="5 6" id="KW-0472">Membrane</keyword>
<feature type="transmembrane region" description="Helical" evidence="6">
    <location>
        <begin position="443"/>
        <end position="461"/>
    </location>
</feature>
<evidence type="ECO:0000256" key="1">
    <source>
        <dbReference type="ARBA" id="ARBA00004651"/>
    </source>
</evidence>
<evidence type="ECO:0000313" key="8">
    <source>
        <dbReference type="Proteomes" id="UP000681041"/>
    </source>
</evidence>
<feature type="transmembrane region" description="Helical" evidence="6">
    <location>
        <begin position="467"/>
        <end position="488"/>
    </location>
</feature>
<feature type="transmembrane region" description="Helical" evidence="6">
    <location>
        <begin position="235"/>
        <end position="267"/>
    </location>
</feature>
<keyword evidence="4 6" id="KW-1133">Transmembrane helix</keyword>
<dbReference type="AlphaFoldDB" id="A0A8T8K4M2"/>
<dbReference type="GO" id="GO:0005886">
    <property type="term" value="C:plasma membrane"/>
    <property type="evidence" value="ECO:0007669"/>
    <property type="project" value="UniProtKB-SubCell"/>
</dbReference>
<dbReference type="InterPro" id="IPR050833">
    <property type="entry name" value="Poly_Biosynth_Transport"/>
</dbReference>
<dbReference type="PIRSF" id="PIRSF038958">
    <property type="entry name" value="PG_synth_SpoVB"/>
    <property type="match status" value="1"/>
</dbReference>
<feature type="transmembrane region" description="Helical" evidence="6">
    <location>
        <begin position="129"/>
        <end position="147"/>
    </location>
</feature>
<gene>
    <name evidence="7" type="ORF">HYG87_06555</name>
</gene>
<evidence type="ECO:0000256" key="2">
    <source>
        <dbReference type="ARBA" id="ARBA00022475"/>
    </source>
</evidence>
<feature type="transmembrane region" description="Helical" evidence="6">
    <location>
        <begin position="159"/>
        <end position="181"/>
    </location>
</feature>
<keyword evidence="3 6" id="KW-0812">Transmembrane</keyword>
<feature type="transmembrane region" description="Helical" evidence="6">
    <location>
        <begin position="320"/>
        <end position="340"/>
    </location>
</feature>
<dbReference type="GeneID" id="64820409"/>
<evidence type="ECO:0000256" key="5">
    <source>
        <dbReference type="ARBA" id="ARBA00023136"/>
    </source>
</evidence>
<organism evidence="7 8">
    <name type="scientific">Methanobacterium alkalithermotolerans</name>
    <dbReference type="NCBI Taxonomy" id="2731220"/>
    <lineage>
        <taxon>Archaea</taxon>
        <taxon>Methanobacteriati</taxon>
        <taxon>Methanobacteriota</taxon>
        <taxon>Methanomada group</taxon>
        <taxon>Methanobacteria</taxon>
        <taxon>Methanobacteriales</taxon>
        <taxon>Methanobacteriaceae</taxon>
        <taxon>Methanobacterium</taxon>
    </lineage>
</organism>
<accession>A0A8T8K4M2</accession>
<dbReference type="KEGG" id="meme:HYG87_06555"/>
<feature type="transmembrane region" description="Helical" evidence="6">
    <location>
        <begin position="352"/>
        <end position="374"/>
    </location>
</feature>
<sequence>MSSSNGSSASSKLVKGSFLIIISNLIFRFGGYIYRMLMGQLLGPQGYGLLGLTLPFQGIFQILSAGGLPPAIAKYVAEHKALGEDQMARQVVFTSLKLMIFLGIFFSIVMFFSAPWLANEVFGKPLVAYPLQAVALITPFSVIVGAFRGAFQGLYKMEYIVATRAVEQVFMITFAVVLVMAGFYAAGAVLGTAIGFAASALSAYIIFKKYLWKYLPEIDPEHRFSFRQELGLIKILLSFSIPVIITALSEMAIYDIGIFVMGVYMALQDIGYYTAADPLARLPLVISLSVATAVLPAASEAFALKDRELLTTYMVQSYRMVILLVLPMCVGIALFSQPILGQLFGSEFTAGSGALSILVIGMTFYTLFMVASSIVQGIGYPRHPMYILIAGAGLNLALNLALVPVYGIEGAALATTIAAFIIMLAILFQTYKITKINPPFRAFGKIIGASLVMGAAIFFLPQTLLGLLLAVIIAPVVYILSLLLLRGFEKRDVRLLRKVARKTGPLSGFLERIMQVIDRFASE</sequence>
<evidence type="ECO:0000256" key="3">
    <source>
        <dbReference type="ARBA" id="ARBA00022692"/>
    </source>
</evidence>
<dbReference type="InterPro" id="IPR002797">
    <property type="entry name" value="Polysacc_synth"/>
</dbReference>
<feature type="transmembrane region" description="Helical" evidence="6">
    <location>
        <begin position="12"/>
        <end position="34"/>
    </location>
</feature>
<protein>
    <submittedName>
        <fullName evidence="7">Flippase</fullName>
    </submittedName>
</protein>
<reference evidence="7" key="1">
    <citation type="submission" date="2020-07" db="EMBL/GenBank/DDBJ databases">
        <title>Methanobacterium. sp. MethCan genome.</title>
        <authorList>
            <person name="Postec A."/>
            <person name="Quemeneur M."/>
        </authorList>
    </citation>
    <scope>NUCLEOTIDE SEQUENCE</scope>
    <source>
        <strain evidence="7">MethCAN</strain>
    </source>
</reference>
<dbReference type="EMBL" id="CP058560">
    <property type="protein sequence ID" value="QUH23444.1"/>
    <property type="molecule type" value="Genomic_DNA"/>
</dbReference>
<keyword evidence="2" id="KW-1003">Cell membrane</keyword>
<feature type="transmembrane region" description="Helical" evidence="6">
    <location>
        <begin position="279"/>
        <end position="299"/>
    </location>
</feature>
<proteinExistence type="predicted"/>
<dbReference type="Pfam" id="PF01943">
    <property type="entry name" value="Polysacc_synt"/>
    <property type="match status" value="1"/>
</dbReference>
<comment type="subcellular location">
    <subcellularLocation>
        <location evidence="1">Cell membrane</location>
        <topology evidence="1">Multi-pass membrane protein</topology>
    </subcellularLocation>
</comment>
<dbReference type="PANTHER" id="PTHR30250">
    <property type="entry name" value="PST FAMILY PREDICTED COLANIC ACID TRANSPORTER"/>
    <property type="match status" value="1"/>
</dbReference>
<dbReference type="InterPro" id="IPR024923">
    <property type="entry name" value="PG_synth_SpoVB"/>
</dbReference>
<feature type="transmembrane region" description="Helical" evidence="6">
    <location>
        <begin position="386"/>
        <end position="406"/>
    </location>
</feature>
<feature type="transmembrane region" description="Helical" evidence="6">
    <location>
        <begin position="412"/>
        <end position="431"/>
    </location>
</feature>
<dbReference type="OrthoDB" id="19148at2157"/>
<evidence type="ECO:0000256" key="6">
    <source>
        <dbReference type="SAM" id="Phobius"/>
    </source>
</evidence>
<evidence type="ECO:0000256" key="4">
    <source>
        <dbReference type="ARBA" id="ARBA00022989"/>
    </source>
</evidence>
<name>A0A8T8K4M2_9EURY</name>
<dbReference type="Proteomes" id="UP000681041">
    <property type="component" value="Chromosome"/>
</dbReference>
<keyword evidence="8" id="KW-1185">Reference proteome</keyword>
<evidence type="ECO:0000313" key="7">
    <source>
        <dbReference type="EMBL" id="QUH23444.1"/>
    </source>
</evidence>
<dbReference type="CDD" id="cd13128">
    <property type="entry name" value="MATE_Wzx_like"/>
    <property type="match status" value="1"/>
</dbReference>
<feature type="transmembrane region" description="Helical" evidence="6">
    <location>
        <begin position="98"/>
        <end position="117"/>
    </location>
</feature>
<dbReference type="PANTHER" id="PTHR30250:SF21">
    <property type="entry name" value="LIPID II FLIPPASE MURJ"/>
    <property type="match status" value="1"/>
</dbReference>
<feature type="transmembrane region" description="Helical" evidence="6">
    <location>
        <begin position="187"/>
        <end position="207"/>
    </location>
</feature>
<dbReference type="RefSeq" id="WP_211532399.1">
    <property type="nucleotide sequence ID" value="NZ_CP058560.1"/>
</dbReference>
<feature type="transmembrane region" description="Helical" evidence="6">
    <location>
        <begin position="54"/>
        <end position="77"/>
    </location>
</feature>